<comment type="catalytic activity">
    <reaction evidence="1">
        <text>Release of any N-terminal amino acid, including proline, that is linked to proline, even from a dipeptide or tripeptide.</text>
        <dbReference type="EC" id="3.4.11.9"/>
    </reaction>
</comment>
<dbReference type="InterPro" id="IPR000994">
    <property type="entry name" value="Pept_M24"/>
</dbReference>
<evidence type="ECO:0000256" key="3">
    <source>
        <dbReference type="ARBA" id="ARBA00008766"/>
    </source>
</evidence>
<dbReference type="SMART" id="SM01011">
    <property type="entry name" value="AMP_N"/>
    <property type="match status" value="1"/>
</dbReference>
<gene>
    <name evidence="9" type="ORF">SAMN06265376_101550</name>
</gene>
<dbReference type="AlphaFoldDB" id="A0A238VZU6"/>
<dbReference type="Gene3D" id="3.40.350.10">
    <property type="entry name" value="Creatinase/prolidase N-terminal domain"/>
    <property type="match status" value="1"/>
</dbReference>
<dbReference type="GO" id="GO:0070006">
    <property type="term" value="F:metalloaminopeptidase activity"/>
    <property type="evidence" value="ECO:0007669"/>
    <property type="project" value="InterPro"/>
</dbReference>
<evidence type="ECO:0000256" key="1">
    <source>
        <dbReference type="ARBA" id="ARBA00001424"/>
    </source>
</evidence>
<protein>
    <recommendedName>
        <fullName evidence="4">Xaa-Pro aminopeptidase</fullName>
        <ecNumber evidence="4">3.4.11.9</ecNumber>
    </recommendedName>
</protein>
<keyword evidence="7" id="KW-0464">Manganese</keyword>
<dbReference type="Pfam" id="PF05195">
    <property type="entry name" value="AMP_N"/>
    <property type="match status" value="1"/>
</dbReference>
<dbReference type="CDD" id="cd01087">
    <property type="entry name" value="Prolidase"/>
    <property type="match status" value="1"/>
</dbReference>
<dbReference type="Gene3D" id="3.90.230.10">
    <property type="entry name" value="Creatinase/methionine aminopeptidase superfamily"/>
    <property type="match status" value="1"/>
</dbReference>
<comment type="similarity">
    <text evidence="3">Belongs to the peptidase M24B family.</text>
</comment>
<evidence type="ECO:0000256" key="2">
    <source>
        <dbReference type="ARBA" id="ARBA00001936"/>
    </source>
</evidence>
<evidence type="ECO:0000256" key="5">
    <source>
        <dbReference type="ARBA" id="ARBA00022723"/>
    </source>
</evidence>
<sequence>MGIAKSRNTTVMKYHLIDNTLFIKNRKNFMAQMKPNSLAVFNSNDIYPISADSTMPFEQHRDIFYLSGVDQEESILVVFPDCPKEKYREILFLKETNEHIAVWEGEKLTKEKALETSGIKTVFWLQDLEKIFAELMTYADTVYVNTNEHYRAAVETETREDRFTKWWKAKYPAHSVAKSNPILQRLRSVKDQIEIDLIQQACDITNKGFRRVLGFVKPGVWEYEIEAEYIHEFLRNRSKKFAYTPIVAAGNNANVLHYIENNQQCKDGDLILMDVGAEYANYASDMTRTIPVNGRFTERQKAVYNAVLRVKDEATKMLVPGTYWEQYHIEVGKLMTSELLDLGLLDKADVQNENPDWPAYKKYFMHGTSHHMGLDTHDYGLLHEPMQANNVFTVEPGIYLPDEGFGIRLEDDVVIQESGAPFNLMHDIPISIEEIEDLMNS</sequence>
<dbReference type="Pfam" id="PF00557">
    <property type="entry name" value="Peptidase_M24"/>
    <property type="match status" value="1"/>
</dbReference>
<dbReference type="InterPro" id="IPR007865">
    <property type="entry name" value="Aminopep_P_N"/>
</dbReference>
<dbReference type="InterPro" id="IPR052433">
    <property type="entry name" value="X-Pro_dipept-like"/>
</dbReference>
<dbReference type="EC" id="3.4.11.9" evidence="4"/>
<dbReference type="PANTHER" id="PTHR43226:SF4">
    <property type="entry name" value="XAA-PRO AMINOPEPTIDASE 3"/>
    <property type="match status" value="1"/>
</dbReference>
<dbReference type="GO" id="GO:0006508">
    <property type="term" value="P:proteolysis"/>
    <property type="evidence" value="ECO:0007669"/>
    <property type="project" value="TreeGrafter"/>
</dbReference>
<dbReference type="GO" id="GO:0030145">
    <property type="term" value="F:manganese ion binding"/>
    <property type="evidence" value="ECO:0007669"/>
    <property type="project" value="InterPro"/>
</dbReference>
<dbReference type="InterPro" id="IPR036005">
    <property type="entry name" value="Creatinase/aminopeptidase-like"/>
</dbReference>
<dbReference type="EMBL" id="FZNY01000001">
    <property type="protein sequence ID" value="SNR39786.1"/>
    <property type="molecule type" value="Genomic_DNA"/>
</dbReference>
<reference evidence="9 10" key="1">
    <citation type="submission" date="2017-06" db="EMBL/GenBank/DDBJ databases">
        <authorList>
            <person name="Kim H.J."/>
            <person name="Triplett B.A."/>
        </authorList>
    </citation>
    <scope>NUCLEOTIDE SEQUENCE [LARGE SCALE GENOMIC DNA]</scope>
    <source>
        <strain evidence="9 10">DSM 25597</strain>
    </source>
</reference>
<organism evidence="9 10">
    <name type="scientific">Dokdonia pacifica</name>
    <dbReference type="NCBI Taxonomy" id="1627892"/>
    <lineage>
        <taxon>Bacteria</taxon>
        <taxon>Pseudomonadati</taxon>
        <taxon>Bacteroidota</taxon>
        <taxon>Flavobacteriia</taxon>
        <taxon>Flavobacteriales</taxon>
        <taxon>Flavobacteriaceae</taxon>
        <taxon>Dokdonia</taxon>
    </lineage>
</organism>
<evidence type="ECO:0000256" key="6">
    <source>
        <dbReference type="ARBA" id="ARBA00022801"/>
    </source>
</evidence>
<dbReference type="SUPFAM" id="SSF53092">
    <property type="entry name" value="Creatinase/prolidase N-terminal domain"/>
    <property type="match status" value="1"/>
</dbReference>
<evidence type="ECO:0000256" key="4">
    <source>
        <dbReference type="ARBA" id="ARBA00012574"/>
    </source>
</evidence>
<keyword evidence="9" id="KW-0031">Aminopeptidase</keyword>
<accession>A0A238VZU6</accession>
<proteinExistence type="inferred from homology"/>
<name>A0A238VZU6_9FLAO</name>
<evidence type="ECO:0000313" key="9">
    <source>
        <dbReference type="EMBL" id="SNR39786.1"/>
    </source>
</evidence>
<comment type="cofactor">
    <cofactor evidence="2">
        <name>Mn(2+)</name>
        <dbReference type="ChEBI" id="CHEBI:29035"/>
    </cofactor>
</comment>
<keyword evidence="6" id="KW-0378">Hydrolase</keyword>
<keyword evidence="9" id="KW-0645">Protease</keyword>
<dbReference type="SUPFAM" id="SSF55920">
    <property type="entry name" value="Creatinase/aminopeptidase"/>
    <property type="match status" value="1"/>
</dbReference>
<evidence type="ECO:0000259" key="8">
    <source>
        <dbReference type="SMART" id="SM01011"/>
    </source>
</evidence>
<dbReference type="InterPro" id="IPR029149">
    <property type="entry name" value="Creatin/AminoP/Spt16_N"/>
</dbReference>
<evidence type="ECO:0000256" key="7">
    <source>
        <dbReference type="ARBA" id="ARBA00023211"/>
    </source>
</evidence>
<dbReference type="PANTHER" id="PTHR43226">
    <property type="entry name" value="XAA-PRO AMINOPEPTIDASE 3"/>
    <property type="match status" value="1"/>
</dbReference>
<feature type="domain" description="Aminopeptidase P N-terminal" evidence="8">
    <location>
        <begin position="17"/>
        <end position="153"/>
    </location>
</feature>
<dbReference type="Proteomes" id="UP000198379">
    <property type="component" value="Unassembled WGS sequence"/>
</dbReference>
<keyword evidence="5" id="KW-0479">Metal-binding</keyword>
<evidence type="ECO:0000313" key="10">
    <source>
        <dbReference type="Proteomes" id="UP000198379"/>
    </source>
</evidence>
<keyword evidence="10" id="KW-1185">Reference proteome</keyword>